<dbReference type="Proteomes" id="UP000186277">
    <property type="component" value="Unassembled WGS sequence"/>
</dbReference>
<proteinExistence type="predicted"/>
<reference evidence="1 2" key="1">
    <citation type="submission" date="2016-09" db="EMBL/GenBank/DDBJ databases">
        <title>Xenorhabdus thuongxuanensis sp. nov. and Xenorhabdus eapokensis sp. nov., isolated from Steinernema species.</title>
        <authorList>
            <person name="Kaempfer P."/>
            <person name="Tobias N.J."/>
            <person name="Phan Ke L."/>
            <person name="Bode H.B."/>
            <person name="Glaeser S.P."/>
        </authorList>
    </citation>
    <scope>NUCLEOTIDE SEQUENCE [LARGE SCALE GENOMIC DNA]</scope>
    <source>
        <strain evidence="1 2">30TX1</strain>
    </source>
</reference>
<accession>A0A1Q5U656</accession>
<comment type="caution">
    <text evidence="1">The sequence shown here is derived from an EMBL/GenBank/DDBJ whole genome shotgun (WGS) entry which is preliminary data.</text>
</comment>
<protein>
    <submittedName>
        <fullName evidence="1">Uncharacterized protein</fullName>
    </submittedName>
</protein>
<keyword evidence="2" id="KW-1185">Reference proteome</keyword>
<dbReference type="AlphaFoldDB" id="A0A1Q5U656"/>
<name>A0A1Q5U656_9GAMM</name>
<dbReference type="EMBL" id="MKGR01000005">
    <property type="protein sequence ID" value="OKP07950.1"/>
    <property type="molecule type" value="Genomic_DNA"/>
</dbReference>
<gene>
    <name evidence="1" type="ORF">Xentx_01001</name>
</gene>
<evidence type="ECO:0000313" key="1">
    <source>
        <dbReference type="EMBL" id="OKP07950.1"/>
    </source>
</evidence>
<evidence type="ECO:0000313" key="2">
    <source>
        <dbReference type="Proteomes" id="UP000186277"/>
    </source>
</evidence>
<sequence length="78" mass="9316">MYINIYNSLSKKFDPMFCCNDLNSTLEKIKQTSDLGNQINYTYWSILTSVHYDSIYGETNYKDIYNNRETQNLYISFI</sequence>
<organism evidence="1 2">
    <name type="scientific">Xenorhabdus thuongxuanensis</name>
    <dbReference type="NCBI Taxonomy" id="1873484"/>
    <lineage>
        <taxon>Bacteria</taxon>
        <taxon>Pseudomonadati</taxon>
        <taxon>Pseudomonadota</taxon>
        <taxon>Gammaproteobacteria</taxon>
        <taxon>Enterobacterales</taxon>
        <taxon>Morganellaceae</taxon>
        <taxon>Xenorhabdus</taxon>
    </lineage>
</organism>